<feature type="compositionally biased region" description="Basic and acidic residues" evidence="1">
    <location>
        <begin position="24"/>
        <end position="38"/>
    </location>
</feature>
<feature type="compositionally biased region" description="Polar residues" evidence="1">
    <location>
        <begin position="997"/>
        <end position="1020"/>
    </location>
</feature>
<feature type="compositionally biased region" description="Polar residues" evidence="1">
    <location>
        <begin position="387"/>
        <end position="396"/>
    </location>
</feature>
<evidence type="ECO:0000256" key="1">
    <source>
        <dbReference type="SAM" id="MobiDB-lite"/>
    </source>
</evidence>
<feature type="compositionally biased region" description="Polar residues" evidence="1">
    <location>
        <begin position="1030"/>
        <end position="1050"/>
    </location>
</feature>
<feature type="compositionally biased region" description="Low complexity" evidence="1">
    <location>
        <begin position="297"/>
        <end position="321"/>
    </location>
</feature>
<feature type="region of interest" description="Disordered" evidence="1">
    <location>
        <begin position="1"/>
        <end position="61"/>
    </location>
</feature>
<feature type="region of interest" description="Disordered" evidence="1">
    <location>
        <begin position="280"/>
        <end position="425"/>
    </location>
</feature>
<feature type="compositionally biased region" description="Basic and acidic residues" evidence="1">
    <location>
        <begin position="97"/>
        <end position="111"/>
    </location>
</feature>
<feature type="region of interest" description="Disordered" evidence="1">
    <location>
        <begin position="515"/>
        <end position="558"/>
    </location>
</feature>
<feature type="region of interest" description="Disordered" evidence="1">
    <location>
        <begin position="580"/>
        <end position="619"/>
    </location>
</feature>
<feature type="region of interest" description="Disordered" evidence="1">
    <location>
        <begin position="966"/>
        <end position="1057"/>
    </location>
</feature>
<name>A0A0D2M366_HYPSF</name>
<feature type="region of interest" description="Disordered" evidence="1">
    <location>
        <begin position="650"/>
        <end position="691"/>
    </location>
</feature>
<gene>
    <name evidence="2" type="ORF">HYPSUDRAFT_70593</name>
</gene>
<feature type="region of interest" description="Disordered" evidence="1">
    <location>
        <begin position="85"/>
        <end position="149"/>
    </location>
</feature>
<feature type="region of interest" description="Disordered" evidence="1">
    <location>
        <begin position="1278"/>
        <end position="1311"/>
    </location>
</feature>
<feature type="compositionally biased region" description="Polar residues" evidence="1">
    <location>
        <begin position="1279"/>
        <end position="1297"/>
    </location>
</feature>
<dbReference type="Proteomes" id="UP000054270">
    <property type="component" value="Unassembled WGS sequence"/>
</dbReference>
<dbReference type="STRING" id="945553.A0A0D2M366"/>
<feature type="compositionally biased region" description="Basic residues" evidence="1">
    <location>
        <begin position="594"/>
        <end position="616"/>
    </location>
</feature>
<keyword evidence="3" id="KW-1185">Reference proteome</keyword>
<reference evidence="3" key="1">
    <citation type="submission" date="2014-04" db="EMBL/GenBank/DDBJ databases">
        <title>Evolutionary Origins and Diversification of the Mycorrhizal Mutualists.</title>
        <authorList>
            <consortium name="DOE Joint Genome Institute"/>
            <consortium name="Mycorrhizal Genomics Consortium"/>
            <person name="Kohler A."/>
            <person name="Kuo A."/>
            <person name="Nagy L.G."/>
            <person name="Floudas D."/>
            <person name="Copeland A."/>
            <person name="Barry K.W."/>
            <person name="Cichocki N."/>
            <person name="Veneault-Fourrey C."/>
            <person name="LaButti K."/>
            <person name="Lindquist E.A."/>
            <person name="Lipzen A."/>
            <person name="Lundell T."/>
            <person name="Morin E."/>
            <person name="Murat C."/>
            <person name="Riley R."/>
            <person name="Ohm R."/>
            <person name="Sun H."/>
            <person name="Tunlid A."/>
            <person name="Henrissat B."/>
            <person name="Grigoriev I.V."/>
            <person name="Hibbett D.S."/>
            <person name="Martin F."/>
        </authorList>
    </citation>
    <scope>NUCLEOTIDE SEQUENCE [LARGE SCALE GENOMIC DNA]</scope>
    <source>
        <strain evidence="3">FD-334 SS-4</strain>
    </source>
</reference>
<evidence type="ECO:0000313" key="3">
    <source>
        <dbReference type="Proteomes" id="UP000054270"/>
    </source>
</evidence>
<feature type="compositionally biased region" description="Polar residues" evidence="1">
    <location>
        <begin position="465"/>
        <end position="476"/>
    </location>
</feature>
<proteinExistence type="predicted"/>
<accession>A0A0D2M366</accession>
<organism evidence="2 3">
    <name type="scientific">Hypholoma sublateritium (strain FD-334 SS-4)</name>
    <dbReference type="NCBI Taxonomy" id="945553"/>
    <lineage>
        <taxon>Eukaryota</taxon>
        <taxon>Fungi</taxon>
        <taxon>Dikarya</taxon>
        <taxon>Basidiomycota</taxon>
        <taxon>Agaricomycotina</taxon>
        <taxon>Agaricomycetes</taxon>
        <taxon>Agaricomycetidae</taxon>
        <taxon>Agaricales</taxon>
        <taxon>Agaricineae</taxon>
        <taxon>Strophariaceae</taxon>
        <taxon>Hypholoma</taxon>
    </lineage>
</organism>
<protein>
    <submittedName>
        <fullName evidence="2">Uncharacterized protein</fullName>
    </submittedName>
</protein>
<dbReference type="OrthoDB" id="3228777at2759"/>
<feature type="compositionally biased region" description="Low complexity" evidence="1">
    <location>
        <begin position="664"/>
        <end position="674"/>
    </location>
</feature>
<feature type="region of interest" description="Disordered" evidence="1">
    <location>
        <begin position="190"/>
        <end position="222"/>
    </location>
</feature>
<feature type="compositionally biased region" description="Polar residues" evidence="1">
    <location>
        <begin position="112"/>
        <end position="122"/>
    </location>
</feature>
<feature type="compositionally biased region" description="Polar residues" evidence="1">
    <location>
        <begin position="129"/>
        <end position="140"/>
    </location>
</feature>
<feature type="region of interest" description="Disordered" evidence="1">
    <location>
        <begin position="905"/>
        <end position="928"/>
    </location>
</feature>
<evidence type="ECO:0000313" key="2">
    <source>
        <dbReference type="EMBL" id="KJA17598.1"/>
    </source>
</evidence>
<feature type="compositionally biased region" description="Polar residues" evidence="1">
    <location>
        <begin position="200"/>
        <end position="219"/>
    </location>
</feature>
<feature type="compositionally biased region" description="Low complexity" evidence="1">
    <location>
        <begin position="414"/>
        <end position="423"/>
    </location>
</feature>
<feature type="compositionally biased region" description="Polar residues" evidence="1">
    <location>
        <begin position="966"/>
        <end position="988"/>
    </location>
</feature>
<feature type="compositionally biased region" description="Polar residues" evidence="1">
    <location>
        <begin position="1"/>
        <end position="11"/>
    </location>
</feature>
<feature type="region of interest" description="Disordered" evidence="1">
    <location>
        <begin position="747"/>
        <end position="771"/>
    </location>
</feature>
<sequence length="1372" mass="149198">MTSQTTAQNAPLSRFTRGAFAFPSRHEPKKKSVDKDDWYIPYNGPYELPREPPRQEEARDSWGDALDEFDEGGVLGDKELQIRYGGDFHLRPSNGRLSEEEQKERPRDRSFSVHSTRTTSSGAMDPSRGSLTMNRRSTVSAAHPPLPSYVNIDTMGGGVGESPMPHLRSSKDTHRISIASIFSFAGSHRKSVVSPAPEQMRSNTTPKSSRFQRGSTLPQETDMGYGRLDVRVYASGSLAAQPKPGIKTKHQRLHENIQARDERIASRVTDADNRYYQSLAHQSDHDRTRLLSPTHQPRSPTASSDSRSSSNSQQNSTSTTSGYRHPYAQAFPTLTIPPVPQSVHPLTDPQQSTFNTGNPPRLTFTTAGPSRAGPSTYAPGGSGTKGVKNSTSTPNLRSPVASLLSRPASDENGAANATTATATPKFSFPKGKERWLSAETWCDALLFPRPRLRVKQEIIQALEQQKQAGATGSTGRIVSPPVTPTDQYNFESQQQREPGIASRVLAHSRSLVDLSLNKGKKKEEGPQRSILRPPQISTGAGKTLRPPRPKSFALDDLALPSPVPSLAHVLREGATLDTERKAWQRQAQTSFGNKHSRTVSRTRSKSLTQKGHKPGHQHQSSFEFIAAQACLGTQNYSPGIPPPRLAYFSDGTSATTSRGTHSHSNSLVKTLSKSTKSHSRTHSRNDSWSKSAMKMVAKPAVLAPFSSSDAPAALSHGQQPHHKTADLEGALKGQGTRVIRLADPAHLPLDRGANTSGNGLSPRQTPSPAFSAMSDSRVGIALGTPPEEESANYIPHPYANGGLSFNAAPRAEQYTANFAGPHRSVNTSVTKVPPISDILARHKLPPHIILHPYAQTSNRDSYLSANGLVGQHRSGDQTPHEAKMWAQLSPSDEVVHEVLPVDLEYSPSLPDASSPRSPNRHTMNIRDTVGLGETLVNAVNATRFRRASPDSGLGTSESHGYAQQMFAQRQQSDQNEFQSRLQVNTSAPQVRIERGGINQTTSDQKLQSHSNFTSNHTLASSGHLPVPSPEYQTRHPSPSTTDSYSPQTSPRLVGSPHDLESFHDLFFRPSASSAPLTPNEAALPESPAQPLRTSLPWDVSMRTRRTDSSLTNLARQLSDEFEQMGLERERELERGSTLYTGSVASSLRPGGLARRPTEGSLQFLFEEVVALSASPPQDSMDDTIHAFKATETLPEDVLSSRASSFIEANEDDDPTATLFRVGMIESVSTPPAISTEHRLSFAGQTAFPHDSQRQGLASPGSRDSHARIICGLQPPLTDATRSSYTSASTLSRMSNLSDFPVPPKDTNHPTPKHMSLLSAYFDDAMSQRNSTAPAVPHAALPMVLDEDRVTFGGNQSADDLAKVLSSPQPEPF</sequence>
<dbReference type="OMA" id="MWAQLSP"/>
<feature type="compositionally biased region" description="Polar residues" evidence="1">
    <location>
        <begin position="650"/>
        <end position="663"/>
    </location>
</feature>
<feature type="compositionally biased region" description="Polar residues" evidence="1">
    <location>
        <begin position="753"/>
        <end position="768"/>
    </location>
</feature>
<feature type="region of interest" description="Disordered" evidence="1">
    <location>
        <begin position="1073"/>
        <end position="1093"/>
    </location>
</feature>
<feature type="compositionally biased region" description="Basic and acidic residues" evidence="1">
    <location>
        <begin position="48"/>
        <end position="61"/>
    </location>
</feature>
<feature type="compositionally biased region" description="Polar residues" evidence="1">
    <location>
        <begin position="348"/>
        <end position="368"/>
    </location>
</feature>
<dbReference type="EMBL" id="KN817601">
    <property type="protein sequence ID" value="KJA17598.1"/>
    <property type="molecule type" value="Genomic_DNA"/>
</dbReference>
<feature type="region of interest" description="Disordered" evidence="1">
    <location>
        <begin position="465"/>
        <end position="485"/>
    </location>
</feature>